<dbReference type="EMBL" id="JANCLV010000003">
    <property type="protein sequence ID" value="MCP8999329.1"/>
    <property type="molecule type" value="Genomic_DNA"/>
</dbReference>
<comment type="caution">
    <text evidence="1">The sequence shown here is derived from an EMBL/GenBank/DDBJ whole genome shotgun (WGS) entry which is preliminary data.</text>
</comment>
<keyword evidence="2" id="KW-1185">Reference proteome</keyword>
<sequence>MPDTPAALICAARGVPFNGANPAAWNLGIASTALGDWTTARHAWVAYGLDKFRAEAGPIDVDCGMAPVRLNPDQPSLPHQVLFSAGNTEVVWCWRRSPAHAVIASVPLPDSGHRCRDVVLHDGEPKGTRQLDGQDVSVFDELGRLEESGLPTWQAQVVGATANDFQELSDLLEQRGLGLDDWSGIRLMCSECSHGAQQDGHDHIPAASDDGKRLGLAGRESDLDEVIAPWLSGRHGIDVLNLDLLW</sequence>
<accession>A0ABT1LMJ2</accession>
<dbReference type="RefSeq" id="WP_254748533.1">
    <property type="nucleotide sequence ID" value="NZ_JANCLV010000003.1"/>
</dbReference>
<evidence type="ECO:0000313" key="2">
    <source>
        <dbReference type="Proteomes" id="UP001524318"/>
    </source>
</evidence>
<dbReference type="Proteomes" id="UP001524318">
    <property type="component" value="Unassembled WGS sequence"/>
</dbReference>
<evidence type="ECO:0000313" key="1">
    <source>
        <dbReference type="EMBL" id="MCP8999329.1"/>
    </source>
</evidence>
<protein>
    <submittedName>
        <fullName evidence="1">Tetratricopeptide repeat protein</fullName>
    </submittedName>
</protein>
<gene>
    <name evidence="1" type="ORF">NFC73_06190</name>
</gene>
<proteinExistence type="predicted"/>
<organism evidence="1 2">
    <name type="scientific">Pseudarthrobacter humi</name>
    <dbReference type="NCBI Taxonomy" id="2952523"/>
    <lineage>
        <taxon>Bacteria</taxon>
        <taxon>Bacillati</taxon>
        <taxon>Actinomycetota</taxon>
        <taxon>Actinomycetes</taxon>
        <taxon>Micrococcales</taxon>
        <taxon>Micrococcaceae</taxon>
        <taxon>Pseudarthrobacter</taxon>
    </lineage>
</organism>
<name>A0ABT1LMJ2_9MICC</name>
<reference evidence="1 2" key="1">
    <citation type="submission" date="2022-06" db="EMBL/GenBank/DDBJ databases">
        <title>Pseudarthrobacter sp. strain RMG13 Genome sequencing and assembly.</title>
        <authorList>
            <person name="Kim I."/>
        </authorList>
    </citation>
    <scope>NUCLEOTIDE SEQUENCE [LARGE SCALE GENOMIC DNA]</scope>
    <source>
        <strain evidence="1 2">RMG13</strain>
    </source>
</reference>